<evidence type="ECO:0000313" key="5">
    <source>
        <dbReference type="Proteomes" id="UP000037510"/>
    </source>
</evidence>
<dbReference type="Pfam" id="PF05907">
    <property type="entry name" value="CXXC_Zn-b_euk"/>
    <property type="match status" value="1"/>
</dbReference>
<evidence type="ECO:0000256" key="2">
    <source>
        <dbReference type="ARBA" id="ARBA00022723"/>
    </source>
</evidence>
<evidence type="ECO:0000256" key="3">
    <source>
        <dbReference type="ARBA" id="ARBA00022833"/>
    </source>
</evidence>
<dbReference type="STRING" id="104452.A0A0L7L0F5"/>
<comment type="caution">
    <text evidence="4">The sequence shown here is derived from an EMBL/GenBank/DDBJ whole genome shotgun (WGS) entry which is preliminary data.</text>
</comment>
<proteinExistence type="inferred from homology"/>
<dbReference type="InterPro" id="IPR008584">
    <property type="entry name" value="CXXC_Zn-binding_euk"/>
</dbReference>
<dbReference type="PANTHER" id="PTHR12857:SF0">
    <property type="entry name" value="CXXC MOTIF CONTAINING ZINC BINDING PROTEIN"/>
    <property type="match status" value="1"/>
</dbReference>
<dbReference type="SUPFAM" id="SSF141678">
    <property type="entry name" value="MAL13P1.257-like"/>
    <property type="match status" value="1"/>
</dbReference>
<sequence length="161" mass="18715">MVKIALQIKANLECVEKLYTNHPYYQWFLKLKCGSCGEVTEKFHDLTEDEKVAQKHNRSETNLLIKCKLCSRENSIDIIEGSNGQYTSNDANKFRTIVTFDCRGVEPVDFEPKSGWIAEAEDNGNKFEDVDLTEKEWVDYDEKNETSVGVYELEWQFIKVK</sequence>
<dbReference type="EMBL" id="JTDY01003872">
    <property type="protein sequence ID" value="KOB68895.1"/>
    <property type="molecule type" value="Genomic_DNA"/>
</dbReference>
<accession>A0A0L7L0F5</accession>
<keyword evidence="5" id="KW-1185">Reference proteome</keyword>
<organism evidence="4 5">
    <name type="scientific">Operophtera brumata</name>
    <name type="common">Winter moth</name>
    <name type="synonym">Phalaena brumata</name>
    <dbReference type="NCBI Taxonomy" id="104452"/>
    <lineage>
        <taxon>Eukaryota</taxon>
        <taxon>Metazoa</taxon>
        <taxon>Ecdysozoa</taxon>
        <taxon>Arthropoda</taxon>
        <taxon>Hexapoda</taxon>
        <taxon>Insecta</taxon>
        <taxon>Pterygota</taxon>
        <taxon>Neoptera</taxon>
        <taxon>Endopterygota</taxon>
        <taxon>Lepidoptera</taxon>
        <taxon>Glossata</taxon>
        <taxon>Ditrysia</taxon>
        <taxon>Geometroidea</taxon>
        <taxon>Geometridae</taxon>
        <taxon>Larentiinae</taxon>
        <taxon>Operophtera</taxon>
    </lineage>
</organism>
<gene>
    <name evidence="4" type="ORF">OBRU01_17534</name>
</gene>
<dbReference type="Proteomes" id="UP000037510">
    <property type="component" value="Unassembled WGS sequence"/>
</dbReference>
<evidence type="ECO:0000256" key="1">
    <source>
        <dbReference type="ARBA" id="ARBA00007818"/>
    </source>
</evidence>
<protein>
    <submittedName>
        <fullName evidence="4">UPF0587 protein</fullName>
    </submittedName>
</protein>
<dbReference type="AlphaFoldDB" id="A0A0L7L0F5"/>
<name>A0A0L7L0F5_OPEBR</name>
<keyword evidence="3" id="KW-0862">Zinc</keyword>
<dbReference type="OrthoDB" id="10248838at2759"/>
<keyword evidence="2" id="KW-0479">Metal-binding</keyword>
<dbReference type="GO" id="GO:0008270">
    <property type="term" value="F:zinc ion binding"/>
    <property type="evidence" value="ECO:0007669"/>
    <property type="project" value="TreeGrafter"/>
</dbReference>
<comment type="similarity">
    <text evidence="1">Belongs to the UPF0587 family.</text>
</comment>
<evidence type="ECO:0000313" key="4">
    <source>
        <dbReference type="EMBL" id="KOB68895.1"/>
    </source>
</evidence>
<reference evidence="4 5" key="1">
    <citation type="journal article" date="2015" name="Genome Biol. Evol.">
        <title>The genome of winter moth (Operophtera brumata) provides a genomic perspective on sexual dimorphism and phenology.</title>
        <authorList>
            <person name="Derks M.F."/>
            <person name="Smit S."/>
            <person name="Salis L."/>
            <person name="Schijlen E."/>
            <person name="Bossers A."/>
            <person name="Mateman C."/>
            <person name="Pijl A.S."/>
            <person name="de Ridder D."/>
            <person name="Groenen M.A."/>
            <person name="Visser M.E."/>
            <person name="Megens H.J."/>
        </authorList>
    </citation>
    <scope>NUCLEOTIDE SEQUENCE [LARGE SCALE GENOMIC DNA]</scope>
    <source>
        <strain evidence="4">WM2013NL</strain>
        <tissue evidence="4">Head and thorax</tissue>
    </source>
</reference>
<dbReference type="PANTHER" id="PTHR12857">
    <property type="entry name" value="CXXC MOTIF CONTAINING ZINC BINDING PROTEIN"/>
    <property type="match status" value="1"/>
</dbReference>